<evidence type="ECO:0000256" key="3">
    <source>
        <dbReference type="ARBA" id="ARBA00022679"/>
    </source>
</evidence>
<comment type="similarity">
    <text evidence="2 6">Belongs to the 2-oxoacid dehydrogenase family.</text>
</comment>
<keyword evidence="3 6" id="KW-0808">Transferase</keyword>
<dbReference type="InterPro" id="IPR000089">
    <property type="entry name" value="Biotin_lipoyl"/>
</dbReference>
<evidence type="ECO:0000256" key="2">
    <source>
        <dbReference type="ARBA" id="ARBA00007317"/>
    </source>
</evidence>
<feature type="region of interest" description="Disordered" evidence="7">
    <location>
        <begin position="154"/>
        <end position="178"/>
    </location>
</feature>
<dbReference type="PANTHER" id="PTHR43178:SF5">
    <property type="entry name" value="LIPOAMIDE ACYLTRANSFERASE COMPONENT OF BRANCHED-CHAIN ALPHA-KETO ACID DEHYDROGENASE COMPLEX, MITOCHONDRIAL"/>
    <property type="match status" value="1"/>
</dbReference>
<dbReference type="InterPro" id="IPR050743">
    <property type="entry name" value="2-oxoacid_DH_E2_comp"/>
</dbReference>
<comment type="cofactor">
    <cofactor evidence="1 6">
        <name>(R)-lipoate</name>
        <dbReference type="ChEBI" id="CHEBI:83088"/>
    </cofactor>
</comment>
<dbReference type="Pfam" id="PF00198">
    <property type="entry name" value="2-oxoacid_dh"/>
    <property type="match status" value="1"/>
</dbReference>
<dbReference type="Gene3D" id="4.10.320.10">
    <property type="entry name" value="E3-binding domain"/>
    <property type="match status" value="1"/>
</dbReference>
<keyword evidence="5 6" id="KW-0012">Acyltransferase</keyword>
<feature type="compositionally biased region" description="Polar residues" evidence="7">
    <location>
        <begin position="164"/>
        <end position="176"/>
    </location>
</feature>
<dbReference type="PROSITE" id="PS51826">
    <property type="entry name" value="PSBD"/>
    <property type="match status" value="1"/>
</dbReference>
<dbReference type="RefSeq" id="WP_176294568.1">
    <property type="nucleotide sequence ID" value="NZ_CP051177.1"/>
</dbReference>
<dbReference type="EC" id="2.3.1.-" evidence="6"/>
<dbReference type="InterPro" id="IPR003016">
    <property type="entry name" value="2-oxoA_DH_lipoyl-BS"/>
</dbReference>
<dbReference type="InterPro" id="IPR004167">
    <property type="entry name" value="PSBD"/>
</dbReference>
<evidence type="ECO:0000256" key="5">
    <source>
        <dbReference type="ARBA" id="ARBA00023315"/>
    </source>
</evidence>
<dbReference type="PANTHER" id="PTHR43178">
    <property type="entry name" value="DIHYDROLIPOAMIDE ACETYLTRANSFERASE COMPONENT OF PYRUVATE DEHYDROGENASE COMPLEX"/>
    <property type="match status" value="1"/>
</dbReference>
<dbReference type="FunFam" id="3.30.559.10:FF:000007">
    <property type="entry name" value="Dihydrolipoamide acetyltransferase component of pyruvate dehydrogenase complex"/>
    <property type="match status" value="1"/>
</dbReference>
<keyword evidence="11" id="KW-1185">Reference proteome</keyword>
<dbReference type="EMBL" id="CP051177">
    <property type="protein sequence ID" value="QKX51008.1"/>
    <property type="molecule type" value="Genomic_DNA"/>
</dbReference>
<organism evidence="10 11">
    <name type="scientific">Planococcus glaciei</name>
    <dbReference type="NCBI Taxonomy" id="459472"/>
    <lineage>
        <taxon>Bacteria</taxon>
        <taxon>Bacillati</taxon>
        <taxon>Bacillota</taxon>
        <taxon>Bacilli</taxon>
        <taxon>Bacillales</taxon>
        <taxon>Caryophanaceae</taxon>
        <taxon>Planococcus</taxon>
    </lineage>
</organism>
<dbReference type="AlphaFoldDB" id="A0A7H8QAH8"/>
<feature type="domain" description="Peripheral subunit-binding (PSBD)" evidence="9">
    <location>
        <begin position="114"/>
        <end position="151"/>
    </location>
</feature>
<name>A0A7H8QAH8_9BACL</name>
<dbReference type="InterPro" id="IPR023213">
    <property type="entry name" value="CAT-like_dom_sf"/>
</dbReference>
<sequence length="407" mass="44290">MSNYHFALPDIGEGLHEAEIVTWLVKPGDRVEENDNIVEVQTDKAVVEISAPVTGEIETLGGEEGATVKVGDTLVVFSGVRSERAHGKTAEAVELPTPPETLPEKEPKTAQRVLAAPSVRKAARVAGVDLAHVVPTGKGGKILAADLQRHIETKGKTEEPPQPVQQETVSSDSNQVRTEKITGTRKAIFEKMTAAKQHAVMCSAMDEINVTKLVDLRKTLLPHAEEQQTKLTYLPFIIKAAAQVLKRNPLFNASVDEANMEIRYHEEIHIGVATATDNGLLVPVIKHVDQKSVLELARELEELSQKARGRKLKPHELTGSTFTVSSTGGGGGFYATPILNHPEVAIMGIHKISKQAIVVDDEIQIGHMMGMSLTFDHRIIDGEPSGRFMNGVKKLLETPELLILEGK</sequence>
<proteinExistence type="inferred from homology"/>
<dbReference type="GO" id="GO:0031405">
    <property type="term" value="F:lipoic acid binding"/>
    <property type="evidence" value="ECO:0007669"/>
    <property type="project" value="TreeGrafter"/>
</dbReference>
<dbReference type="InterPro" id="IPR036625">
    <property type="entry name" value="E3-bd_dom_sf"/>
</dbReference>
<dbReference type="SUPFAM" id="SSF51230">
    <property type="entry name" value="Single hybrid motif"/>
    <property type="match status" value="1"/>
</dbReference>
<dbReference type="GO" id="GO:0016407">
    <property type="term" value="F:acetyltransferase activity"/>
    <property type="evidence" value="ECO:0007669"/>
    <property type="project" value="TreeGrafter"/>
</dbReference>
<evidence type="ECO:0000256" key="7">
    <source>
        <dbReference type="SAM" id="MobiDB-lite"/>
    </source>
</evidence>
<evidence type="ECO:0000256" key="4">
    <source>
        <dbReference type="ARBA" id="ARBA00022823"/>
    </source>
</evidence>
<evidence type="ECO:0000259" key="9">
    <source>
        <dbReference type="PROSITE" id="PS51826"/>
    </source>
</evidence>
<dbReference type="Gene3D" id="2.40.50.100">
    <property type="match status" value="1"/>
</dbReference>
<dbReference type="CDD" id="cd06849">
    <property type="entry name" value="lipoyl_domain"/>
    <property type="match status" value="1"/>
</dbReference>
<evidence type="ECO:0000256" key="1">
    <source>
        <dbReference type="ARBA" id="ARBA00001938"/>
    </source>
</evidence>
<evidence type="ECO:0000313" key="11">
    <source>
        <dbReference type="Proteomes" id="UP000509222"/>
    </source>
</evidence>
<dbReference type="GO" id="GO:0005737">
    <property type="term" value="C:cytoplasm"/>
    <property type="evidence" value="ECO:0007669"/>
    <property type="project" value="TreeGrafter"/>
</dbReference>
<dbReference type="InterPro" id="IPR001078">
    <property type="entry name" value="2-oxoacid_DH_actylTfrase"/>
</dbReference>
<gene>
    <name evidence="10" type="ORF">HF394_10650</name>
</gene>
<evidence type="ECO:0000256" key="6">
    <source>
        <dbReference type="RuleBase" id="RU003423"/>
    </source>
</evidence>
<protein>
    <recommendedName>
        <fullName evidence="6">Dihydrolipoamide acetyltransferase component of pyruvate dehydrogenase complex</fullName>
        <ecNumber evidence="6">2.3.1.-</ecNumber>
    </recommendedName>
</protein>
<dbReference type="Gene3D" id="3.30.559.10">
    <property type="entry name" value="Chloramphenicol acetyltransferase-like domain"/>
    <property type="match status" value="1"/>
</dbReference>
<dbReference type="InterPro" id="IPR011053">
    <property type="entry name" value="Single_hybrid_motif"/>
</dbReference>
<accession>A0A7H8QAH8</accession>
<evidence type="ECO:0000313" key="10">
    <source>
        <dbReference type="EMBL" id="QKX51008.1"/>
    </source>
</evidence>
<reference evidence="10 11" key="1">
    <citation type="submission" date="2020-04" db="EMBL/GenBank/DDBJ databases">
        <authorList>
            <person name="Pajer P."/>
            <person name="Broz P."/>
        </authorList>
    </citation>
    <scope>NUCLEOTIDE SEQUENCE [LARGE SCALE GENOMIC DNA]</scope>
    <source>
        <strain evidence="11">NRL-ATB46093</strain>
    </source>
</reference>
<dbReference type="SUPFAM" id="SSF52777">
    <property type="entry name" value="CoA-dependent acyltransferases"/>
    <property type="match status" value="1"/>
</dbReference>
<dbReference type="Pfam" id="PF00364">
    <property type="entry name" value="Biotin_lipoyl"/>
    <property type="match status" value="1"/>
</dbReference>
<dbReference type="SUPFAM" id="SSF47005">
    <property type="entry name" value="Peripheral subunit-binding domain of 2-oxo acid dehydrogenase complex"/>
    <property type="match status" value="1"/>
</dbReference>
<evidence type="ECO:0000259" key="8">
    <source>
        <dbReference type="PROSITE" id="PS50968"/>
    </source>
</evidence>
<reference evidence="11" key="2">
    <citation type="submission" date="2020-06" db="EMBL/GenBank/DDBJ databases">
        <title>Isolation of Planomicrobium glaciei.</title>
        <authorList>
            <person name="Malisova L."/>
            <person name="Safrankova R."/>
            <person name="Jakubu V."/>
            <person name="Spanelova P."/>
        </authorList>
    </citation>
    <scope>NUCLEOTIDE SEQUENCE [LARGE SCALE GENOMIC DNA]</scope>
    <source>
        <strain evidence="11">NRL-ATB46093</strain>
    </source>
</reference>
<feature type="domain" description="Lipoyl-binding" evidence="8">
    <location>
        <begin position="3"/>
        <end position="78"/>
    </location>
</feature>
<dbReference type="PROSITE" id="PS00189">
    <property type="entry name" value="LIPOYL"/>
    <property type="match status" value="1"/>
</dbReference>
<keyword evidence="4 6" id="KW-0450">Lipoyl</keyword>
<dbReference type="PROSITE" id="PS50968">
    <property type="entry name" value="BIOTINYL_LIPOYL"/>
    <property type="match status" value="1"/>
</dbReference>
<dbReference type="Proteomes" id="UP000509222">
    <property type="component" value="Chromosome"/>
</dbReference>
<dbReference type="Pfam" id="PF02817">
    <property type="entry name" value="E3_binding"/>
    <property type="match status" value="1"/>
</dbReference>